<evidence type="ECO:0000313" key="1">
    <source>
        <dbReference type="EMBL" id="GAA2451790.1"/>
    </source>
</evidence>
<dbReference type="EMBL" id="BAAARW010000038">
    <property type="protein sequence ID" value="GAA2451790.1"/>
    <property type="molecule type" value="Genomic_DNA"/>
</dbReference>
<dbReference type="Proteomes" id="UP001501231">
    <property type="component" value="Unassembled WGS sequence"/>
</dbReference>
<protein>
    <submittedName>
        <fullName evidence="1">Uncharacterized protein</fullName>
    </submittedName>
</protein>
<keyword evidence="2" id="KW-1185">Reference proteome</keyword>
<reference evidence="1 2" key="1">
    <citation type="journal article" date="2019" name="Int. J. Syst. Evol. Microbiol.">
        <title>The Global Catalogue of Microorganisms (GCM) 10K type strain sequencing project: providing services to taxonomists for standard genome sequencing and annotation.</title>
        <authorList>
            <consortium name="The Broad Institute Genomics Platform"/>
            <consortium name="The Broad Institute Genome Sequencing Center for Infectious Disease"/>
            <person name="Wu L."/>
            <person name="Ma J."/>
        </authorList>
    </citation>
    <scope>NUCLEOTIDE SEQUENCE [LARGE SCALE GENOMIC DNA]</scope>
    <source>
        <strain evidence="1 2">JCM 3325</strain>
    </source>
</reference>
<accession>A0ABN3K7N3</accession>
<gene>
    <name evidence="1" type="ORF">GCM10010191_82550</name>
</gene>
<comment type="caution">
    <text evidence="1">The sequence shown here is derived from an EMBL/GenBank/DDBJ whole genome shotgun (WGS) entry which is preliminary data.</text>
</comment>
<sequence>MCFDAPRTTDLFPPSARPRTRLAALTDEAEARGLRAYVTSRATLRVWEPHRQHHGVDVAVRPHPDTGRLTYVALAGDVFDADETLAPADRPGEAGQALADRFAVRM</sequence>
<evidence type="ECO:0000313" key="2">
    <source>
        <dbReference type="Proteomes" id="UP001501231"/>
    </source>
</evidence>
<organism evidence="1 2">
    <name type="scientific">Actinomadura vinacea</name>
    <dbReference type="NCBI Taxonomy" id="115336"/>
    <lineage>
        <taxon>Bacteria</taxon>
        <taxon>Bacillati</taxon>
        <taxon>Actinomycetota</taxon>
        <taxon>Actinomycetes</taxon>
        <taxon>Streptosporangiales</taxon>
        <taxon>Thermomonosporaceae</taxon>
        <taxon>Actinomadura</taxon>
    </lineage>
</organism>
<proteinExistence type="predicted"/>
<dbReference type="RefSeq" id="WP_344596751.1">
    <property type="nucleotide sequence ID" value="NZ_BAAARW010000038.1"/>
</dbReference>
<name>A0ABN3K7N3_9ACTN</name>